<sequence>MASSHVFLFLPYLCKNIEIFVTTLKKMAQLMLIAKKKVRLVFEKLTNFSLLRLILLNFLDILRLTDKIEMIVIAERVIFIELD</sequence>
<dbReference type="EMBL" id="CP007739">
    <property type="protein sequence ID" value="AIE61063.1"/>
    <property type="molecule type" value="Genomic_DNA"/>
</dbReference>
<evidence type="ECO:0000313" key="1">
    <source>
        <dbReference type="EMBL" id="AIE61063.1"/>
    </source>
</evidence>
<dbReference type="AlphaFoldDB" id="I3ECE0"/>
<organism evidence="1 2">
    <name type="scientific">Bacillus methanolicus (strain MGA3 / ATCC 53907)</name>
    <dbReference type="NCBI Taxonomy" id="796606"/>
    <lineage>
        <taxon>Bacteria</taxon>
        <taxon>Bacillati</taxon>
        <taxon>Bacillota</taxon>
        <taxon>Bacilli</taxon>
        <taxon>Bacillales</taxon>
        <taxon>Bacillaceae</taxon>
        <taxon>Bacillus</taxon>
    </lineage>
</organism>
<keyword evidence="2" id="KW-1185">Reference proteome</keyword>
<dbReference type="STRING" id="796606.BMMGA3_13365"/>
<protein>
    <submittedName>
        <fullName evidence="1">Uncharacterized protein</fullName>
    </submittedName>
</protein>
<gene>
    <name evidence="1" type="ORF">BMMGA3_13365</name>
</gene>
<name>I3ECE0_BACMM</name>
<evidence type="ECO:0000313" key="2">
    <source>
        <dbReference type="Proteomes" id="UP000027602"/>
    </source>
</evidence>
<dbReference type="KEGG" id="bmet:BMMGA3_13365"/>
<accession>I3ECE0</accession>
<dbReference type="Proteomes" id="UP000027602">
    <property type="component" value="Chromosome"/>
</dbReference>
<reference evidence="1 2" key="1">
    <citation type="journal article" date="2015" name="BMC Genomics">
        <title>Transcriptome analysis of thermophilic methylotrophic Bacillus methanolicus MGA3 using RNA-sequencing provides detailed insights into its previously uncharted transcriptional landscape.</title>
        <authorList>
            <person name="Irla M."/>
            <person name="Neshat A."/>
            <person name="Brautaset T."/>
            <person name="Ruckert C."/>
            <person name="Kalinowski J."/>
            <person name="Wendisch V.F."/>
        </authorList>
    </citation>
    <scope>NUCLEOTIDE SEQUENCE [LARGE SCALE GENOMIC DNA]</scope>
    <source>
        <strain evidence="2">MGA3 / ATCC 53907</strain>
    </source>
</reference>
<proteinExistence type="predicted"/>
<dbReference type="HOGENOM" id="CLU_2535634_0_0_9"/>